<dbReference type="AlphaFoldDB" id="A0AA88E482"/>
<comment type="caution">
    <text evidence="1">The sequence shown here is derived from an EMBL/GenBank/DDBJ whole genome shotgun (WGS) entry which is preliminary data.</text>
</comment>
<dbReference type="PANTHER" id="PTHR34954:SF4">
    <property type="entry name" value="PROTEIN TRIGALACTOSYLDIACYLGLYCEROL 4, CHLOROPLASTIC"/>
    <property type="match status" value="1"/>
</dbReference>
<reference evidence="1" key="1">
    <citation type="submission" date="2023-07" db="EMBL/GenBank/DDBJ databases">
        <title>draft genome sequence of fig (Ficus carica).</title>
        <authorList>
            <person name="Takahashi T."/>
            <person name="Nishimura K."/>
        </authorList>
    </citation>
    <scope>NUCLEOTIDE SEQUENCE</scope>
</reference>
<dbReference type="GO" id="GO:0009941">
    <property type="term" value="C:chloroplast envelope"/>
    <property type="evidence" value="ECO:0007669"/>
    <property type="project" value="TreeGrafter"/>
</dbReference>
<keyword evidence="2" id="KW-1185">Reference proteome</keyword>
<dbReference type="Proteomes" id="UP001187192">
    <property type="component" value="Unassembled WGS sequence"/>
</dbReference>
<proteinExistence type="predicted"/>
<evidence type="ECO:0000313" key="1">
    <source>
        <dbReference type="EMBL" id="GMN67644.1"/>
    </source>
</evidence>
<dbReference type="GO" id="GO:0070300">
    <property type="term" value="F:phosphatidic acid binding"/>
    <property type="evidence" value="ECO:0007669"/>
    <property type="project" value="InterPro"/>
</dbReference>
<gene>
    <name evidence="1" type="ORF">TIFTF001_036704</name>
</gene>
<evidence type="ECO:0000313" key="2">
    <source>
        <dbReference type="Proteomes" id="UP001187192"/>
    </source>
</evidence>
<protein>
    <recommendedName>
        <fullName evidence="3">Protein TRIGALACTOSYLDIACYLGLYCEROL 4, chloroplastic</fullName>
    </recommendedName>
</protein>
<dbReference type="GO" id="GO:0034196">
    <property type="term" value="P:acylglycerol transport"/>
    <property type="evidence" value="ECO:0007669"/>
    <property type="project" value="InterPro"/>
</dbReference>
<organism evidence="1 2">
    <name type="scientific">Ficus carica</name>
    <name type="common">Common fig</name>
    <dbReference type="NCBI Taxonomy" id="3494"/>
    <lineage>
        <taxon>Eukaryota</taxon>
        <taxon>Viridiplantae</taxon>
        <taxon>Streptophyta</taxon>
        <taxon>Embryophyta</taxon>
        <taxon>Tracheophyta</taxon>
        <taxon>Spermatophyta</taxon>
        <taxon>Magnoliopsida</taxon>
        <taxon>eudicotyledons</taxon>
        <taxon>Gunneridae</taxon>
        <taxon>Pentapetalae</taxon>
        <taxon>rosids</taxon>
        <taxon>fabids</taxon>
        <taxon>Rosales</taxon>
        <taxon>Moraceae</taxon>
        <taxon>Ficeae</taxon>
        <taxon>Ficus</taxon>
    </lineage>
</organism>
<dbReference type="GO" id="GO:1990052">
    <property type="term" value="P:ER to chloroplast lipid transport"/>
    <property type="evidence" value="ECO:0007669"/>
    <property type="project" value="InterPro"/>
</dbReference>
<dbReference type="PANTHER" id="PTHR34954">
    <property type="entry name" value="EXPRESSED PROTEIN"/>
    <property type="match status" value="1"/>
</dbReference>
<name>A0AA88E482_FICCA</name>
<accession>A0AA88E482</accession>
<dbReference type="EMBL" id="BTGU01000481">
    <property type="protein sequence ID" value="GMN67644.1"/>
    <property type="molecule type" value="Genomic_DNA"/>
</dbReference>
<dbReference type="InterPro" id="IPR044160">
    <property type="entry name" value="TGD4-like"/>
</dbReference>
<sequence length="470" mass="52387">MKKLRWVMDGEGFWEVDVSTPRTVDGMARPVPGDTLPLGLSRGPRLSRPKQLDFFQRFMAAPFLPSYSGDPSRGGHGFALQRVLTIPFSQNWFTTVLGQFNVQKFVSSMKGNGDTPHSLSSWLQKARRQLMDKSLYAVGFCSELLSSPDDTLLFSLDRYAEKELSRKKAVFHHKFPYHDLTVEAVWPGLYVDKAGNYWDVPFLVAVDLASVASTSGASYHLSLLHNSGSPERFNGDGSDRVPTSLLPGLTLKGAFAFKRNIEFWKSNTPKLKMVQPFDIFLSNPHVSASGIIGAAVTAFLGDNSERPSIEEAFPAFRGFSFESGAVKSALVGDMFGSVSFTAHHGNFQRLFLDLTRFHARLDFPSGSKFLSGAARLTQDFLNSQQPSLDAIQAICPNAHLSFQQQIAGPFSFRVESGITLDLRNRNWNVHIEEPMFAIEHALHVLGSAKAIAWYSPKQQEFMVELRFFET</sequence>
<evidence type="ECO:0008006" key="3">
    <source>
        <dbReference type="Google" id="ProtNLM"/>
    </source>
</evidence>